<reference evidence="1 2" key="1">
    <citation type="journal article" date="2013" name="Proc. Natl. Acad. Sci. U.S.A.">
        <title>Twelve previously unknown phage genera are ubiquitous in global oceans.</title>
        <authorList>
            <person name="Holmfeldt K."/>
            <person name="Solonenko N."/>
            <person name="Shah M."/>
            <person name="Corrier K."/>
            <person name="Riemann L."/>
            <person name="Verberkmoes N.C."/>
            <person name="Sullivan M.B."/>
        </authorList>
    </citation>
    <scope>NUCLEOTIDE SEQUENCE [LARGE SCALE GENOMIC DNA]</scope>
    <source>
        <strain evidence="1">Phi14:2</strain>
    </source>
</reference>
<dbReference type="InterPro" id="IPR025681">
    <property type="entry name" value="COOH-NH2_lig"/>
</dbReference>
<reference evidence="2" key="2">
    <citation type="submission" date="2013-03" db="EMBL/GenBank/DDBJ databases">
        <title>The Cellulophaga phages: a novel, diverse, and globally ubiquitous model system.</title>
        <authorList>
            <person name="Holmfeldt K."/>
            <person name="Solonenko N."/>
            <person name="Shah M."/>
            <person name="Corrier K."/>
            <person name="Riemann L."/>
            <person name="VerBerkmoes N.C."/>
            <person name="Sullivan M.B."/>
        </authorList>
    </citation>
    <scope>NUCLEOTIDE SEQUENCE [LARGE SCALE GENOMIC DNA]</scope>
</reference>
<dbReference type="KEGG" id="vg:16797497"/>
<name>S0A3X2_9CAUD</name>
<gene>
    <name evidence="1" type="ORF">Phi14:2_gp050</name>
</gene>
<evidence type="ECO:0000313" key="2">
    <source>
        <dbReference type="Proteomes" id="UP000014725"/>
    </source>
</evidence>
<dbReference type="Proteomes" id="UP000014725">
    <property type="component" value="Segment"/>
</dbReference>
<dbReference type="OrthoDB" id="6062at10239"/>
<dbReference type="EMBL" id="KC821624">
    <property type="protein sequence ID" value="AGO48928.1"/>
    <property type="molecule type" value="Genomic_DNA"/>
</dbReference>
<accession>S0A3X2</accession>
<proteinExistence type="predicted"/>
<organism evidence="1 2">
    <name type="scientific">Cellulophaga phage phi14:2</name>
    <dbReference type="NCBI Taxonomy" id="1327990"/>
    <lineage>
        <taxon>Viruses</taxon>
        <taxon>Duplodnaviria</taxon>
        <taxon>Heunggongvirae</taxon>
        <taxon>Uroviricota</taxon>
        <taxon>Caudoviricetes</taxon>
        <taxon>Crassvirales</taxon>
        <taxon>Steigviridae</taxon>
        <taxon>Asinivirinae</taxon>
        <taxon>Akihdevirus</taxon>
        <taxon>Akihdevirus balticus</taxon>
    </lineage>
</organism>
<dbReference type="GeneID" id="16797497"/>
<evidence type="ECO:0000313" key="1">
    <source>
        <dbReference type="EMBL" id="AGO48928.1"/>
    </source>
</evidence>
<sequence>MKKTVFIIGSDPEIFVKEIATGLVGSIIGVLGGTKDEPIKITNNCAVQEDNILAEFNIPPVSSKEEFIGHIDHCKDYISTLAAAKGLALYYSSSEQVPDSAITDDKAKVFGCAPSINIITEQVSAIEMNELSEEAKKLRTSGFHIHFGYDEPTDEINERIVLAFELMTSIPLNKFDNDKFHRRQLYGRFGDCRFKDYGVECRSLGGYFLKDHYTLSLVWDKIQETINLVNSDVPTSKIKDMVEYCLGDNDIVIEENVLEVQKELNTTLILQK</sequence>
<keyword evidence="2" id="KW-1185">Reference proteome</keyword>
<dbReference type="Pfam" id="PF14395">
    <property type="entry name" value="COOH-NH2_lig"/>
    <property type="match status" value="1"/>
</dbReference>
<protein>
    <submittedName>
        <fullName evidence="1">Uncharacterized protein</fullName>
    </submittedName>
</protein>